<proteinExistence type="predicted"/>
<evidence type="ECO:0000313" key="2">
    <source>
        <dbReference type="EMBL" id="QCD86757.1"/>
    </source>
</evidence>
<keyword evidence="3" id="KW-1185">Reference proteome</keyword>
<evidence type="ECO:0000313" key="3">
    <source>
        <dbReference type="Proteomes" id="UP000501690"/>
    </source>
</evidence>
<dbReference type="EMBL" id="CP039347">
    <property type="protein sequence ID" value="QCD86757.1"/>
    <property type="molecule type" value="Genomic_DNA"/>
</dbReference>
<keyword evidence="1" id="KW-0732">Signal</keyword>
<feature type="chain" id="PRO_5020039573" description="Secreted protein" evidence="1">
    <location>
        <begin position="17"/>
        <end position="86"/>
    </location>
</feature>
<dbReference type="Proteomes" id="UP000501690">
    <property type="component" value="Linkage Group LG3"/>
</dbReference>
<protein>
    <recommendedName>
        <fullName evidence="4">Secreted protein</fullName>
    </recommendedName>
</protein>
<evidence type="ECO:0008006" key="4">
    <source>
        <dbReference type="Google" id="ProtNLM"/>
    </source>
</evidence>
<sequence length="86" mass="9439">MHLCFWFFCRFEEVYSAAAVTRDCFLVADGLAVVARVRSSPESFCYSGGFASSSQRCMTWTHEGAAMIAFAGVEGCVTVGLLLRRP</sequence>
<dbReference type="AlphaFoldDB" id="A0A4D6LDU9"/>
<reference evidence="2 3" key="1">
    <citation type="submission" date="2019-04" db="EMBL/GenBank/DDBJ databases">
        <title>An improved genome assembly and genetic linkage map for asparagus bean, Vigna unguiculata ssp. sesquipedialis.</title>
        <authorList>
            <person name="Xia Q."/>
            <person name="Zhang R."/>
            <person name="Dong Y."/>
        </authorList>
    </citation>
    <scope>NUCLEOTIDE SEQUENCE [LARGE SCALE GENOMIC DNA]</scope>
    <source>
        <tissue evidence="2">Leaf</tissue>
    </source>
</reference>
<organism evidence="2 3">
    <name type="scientific">Vigna unguiculata</name>
    <name type="common">Cowpea</name>
    <dbReference type="NCBI Taxonomy" id="3917"/>
    <lineage>
        <taxon>Eukaryota</taxon>
        <taxon>Viridiplantae</taxon>
        <taxon>Streptophyta</taxon>
        <taxon>Embryophyta</taxon>
        <taxon>Tracheophyta</taxon>
        <taxon>Spermatophyta</taxon>
        <taxon>Magnoliopsida</taxon>
        <taxon>eudicotyledons</taxon>
        <taxon>Gunneridae</taxon>
        <taxon>Pentapetalae</taxon>
        <taxon>rosids</taxon>
        <taxon>fabids</taxon>
        <taxon>Fabales</taxon>
        <taxon>Fabaceae</taxon>
        <taxon>Papilionoideae</taxon>
        <taxon>50 kb inversion clade</taxon>
        <taxon>NPAAA clade</taxon>
        <taxon>indigoferoid/millettioid clade</taxon>
        <taxon>Phaseoleae</taxon>
        <taxon>Vigna</taxon>
    </lineage>
</organism>
<gene>
    <name evidence="2" type="ORF">DEO72_LG3g1283</name>
</gene>
<accession>A0A4D6LDU9</accession>
<evidence type="ECO:0000256" key="1">
    <source>
        <dbReference type="SAM" id="SignalP"/>
    </source>
</evidence>
<feature type="signal peptide" evidence="1">
    <location>
        <begin position="1"/>
        <end position="16"/>
    </location>
</feature>
<name>A0A4D6LDU9_VIGUN</name>